<dbReference type="EMBL" id="JAKELL010000041">
    <property type="protein sequence ID" value="KAH8988594.1"/>
    <property type="molecule type" value="Genomic_DNA"/>
</dbReference>
<reference evidence="2" key="1">
    <citation type="submission" date="2022-01" db="EMBL/GenBank/DDBJ databases">
        <title>Comparative genomics reveals a dynamic genome evolution in the ectomycorrhizal milk-cap (Lactarius) mushrooms.</title>
        <authorList>
            <consortium name="DOE Joint Genome Institute"/>
            <person name="Lebreton A."/>
            <person name="Tang N."/>
            <person name="Kuo A."/>
            <person name="LaButti K."/>
            <person name="Drula E."/>
            <person name="Barry K."/>
            <person name="Clum A."/>
            <person name="Lipzen A."/>
            <person name="Mousain D."/>
            <person name="Ng V."/>
            <person name="Wang R."/>
            <person name="Wang X."/>
            <person name="Dai Y."/>
            <person name="Henrissat B."/>
            <person name="Grigoriev I.V."/>
            <person name="Guerin-Laguette A."/>
            <person name="Yu F."/>
            <person name="Martin F.M."/>
        </authorList>
    </citation>
    <scope>NUCLEOTIDE SEQUENCE</scope>
    <source>
        <strain evidence="2">QP</strain>
    </source>
</reference>
<keyword evidence="1" id="KW-0812">Transmembrane</keyword>
<evidence type="ECO:0000313" key="3">
    <source>
        <dbReference type="Proteomes" id="UP001201163"/>
    </source>
</evidence>
<gene>
    <name evidence="2" type="ORF">EDB92DRAFT_1871432</name>
</gene>
<evidence type="ECO:0000256" key="1">
    <source>
        <dbReference type="SAM" id="Phobius"/>
    </source>
</evidence>
<comment type="caution">
    <text evidence="2">The sequence shown here is derived from an EMBL/GenBank/DDBJ whole genome shotgun (WGS) entry which is preliminary data.</text>
</comment>
<feature type="transmembrane region" description="Helical" evidence="1">
    <location>
        <begin position="12"/>
        <end position="30"/>
    </location>
</feature>
<keyword evidence="1" id="KW-1133">Transmembrane helix</keyword>
<feature type="transmembrane region" description="Helical" evidence="1">
    <location>
        <begin position="50"/>
        <end position="77"/>
    </location>
</feature>
<name>A0AAD4LGK1_9AGAM</name>
<keyword evidence="1" id="KW-0472">Membrane</keyword>
<evidence type="ECO:0000313" key="2">
    <source>
        <dbReference type="EMBL" id="KAH8988594.1"/>
    </source>
</evidence>
<proteinExistence type="predicted"/>
<dbReference type="AlphaFoldDB" id="A0AAD4LGK1"/>
<organism evidence="2 3">
    <name type="scientific">Lactarius akahatsu</name>
    <dbReference type="NCBI Taxonomy" id="416441"/>
    <lineage>
        <taxon>Eukaryota</taxon>
        <taxon>Fungi</taxon>
        <taxon>Dikarya</taxon>
        <taxon>Basidiomycota</taxon>
        <taxon>Agaricomycotina</taxon>
        <taxon>Agaricomycetes</taxon>
        <taxon>Russulales</taxon>
        <taxon>Russulaceae</taxon>
        <taxon>Lactarius</taxon>
    </lineage>
</organism>
<accession>A0AAD4LGK1</accession>
<dbReference type="Proteomes" id="UP001201163">
    <property type="component" value="Unassembled WGS sequence"/>
</dbReference>
<keyword evidence="3" id="KW-1185">Reference proteome</keyword>
<protein>
    <submittedName>
        <fullName evidence="2">Uncharacterized protein</fullName>
    </submittedName>
</protein>
<sequence length="119" mass="12929">MKTFLDSSGCECTIPFLLYCLSSILSLQNITHAMSLSIIPQHTPASASSYHLRLAIILIFKHAAVLCLSGILAELALTQAESACQRANILSTIGEHFPSPFNTDEQYIGFLLDTNIEAS</sequence>